<keyword evidence="2" id="KW-0548">Nucleotidyltransferase</keyword>
<keyword evidence="3" id="KW-1185">Reference proteome</keyword>
<evidence type="ECO:0000259" key="1">
    <source>
        <dbReference type="Pfam" id="PF12804"/>
    </source>
</evidence>
<evidence type="ECO:0000313" key="2">
    <source>
        <dbReference type="EMBL" id="QKF68473.1"/>
    </source>
</evidence>
<dbReference type="AlphaFoldDB" id="A0AAE7BAI6"/>
<dbReference type="InterPro" id="IPR025877">
    <property type="entry name" value="MobA-like_NTP_Trfase"/>
</dbReference>
<name>A0AAE7BAI6_9BACT</name>
<feature type="domain" description="MobA-like NTP transferase" evidence="1">
    <location>
        <begin position="9"/>
        <end position="167"/>
    </location>
</feature>
<dbReference type="SUPFAM" id="SSF53448">
    <property type="entry name" value="Nucleotide-diphospho-sugar transferases"/>
    <property type="match status" value="1"/>
</dbReference>
<dbReference type="KEGG" id="avp:AVENP_2998"/>
<gene>
    <name evidence="2" type="ORF">AVENP_2998</name>
</gene>
<accession>A0AAE7BAI6</accession>
<dbReference type="GO" id="GO:0016779">
    <property type="term" value="F:nucleotidyltransferase activity"/>
    <property type="evidence" value="ECO:0007669"/>
    <property type="project" value="UniProtKB-KW"/>
</dbReference>
<dbReference type="InterPro" id="IPR029044">
    <property type="entry name" value="Nucleotide-diphossugar_trans"/>
</dbReference>
<dbReference type="PANTHER" id="PTHR43777:SF1">
    <property type="entry name" value="MOLYBDENUM COFACTOR CYTIDYLYLTRANSFERASE"/>
    <property type="match status" value="1"/>
</dbReference>
<dbReference type="RefSeq" id="WP_128359509.1">
    <property type="nucleotide sequence ID" value="NZ_CP053840.1"/>
</dbReference>
<dbReference type="PANTHER" id="PTHR43777">
    <property type="entry name" value="MOLYBDENUM COFACTOR CYTIDYLYLTRANSFERASE"/>
    <property type="match status" value="1"/>
</dbReference>
<protein>
    <submittedName>
        <fullName evidence="2">Molybdenum cofactor cytidylyltransferase</fullName>
    </submittedName>
</protein>
<dbReference type="CDD" id="cd04182">
    <property type="entry name" value="GT_2_like_f"/>
    <property type="match status" value="1"/>
</dbReference>
<reference evidence="2 3" key="1">
    <citation type="submission" date="2020-05" db="EMBL/GenBank/DDBJ databases">
        <title>Complete genome sequencing of Campylobacter and Arcobacter type strains.</title>
        <authorList>
            <person name="Miller W.G."/>
            <person name="Yee E."/>
        </authorList>
    </citation>
    <scope>NUCLEOTIDE SEQUENCE [LARGE SCALE GENOMIC DNA]</scope>
    <source>
        <strain evidence="2 3">LMG 26156</strain>
    </source>
</reference>
<evidence type="ECO:0000313" key="3">
    <source>
        <dbReference type="Proteomes" id="UP000503482"/>
    </source>
</evidence>
<sequence length="193" mass="21869">MQKSNNLAVLILAAGKSSRLGVITKQLLKYKDESFLKIAVKKALEISSNVYVVLGHNSEKCQKELAQFDINILYNKDYEKGLGSSLSFGISSTSKFENTLVLLCDQPFIPLSHLEKLKNSIDNKTIISSFYKHTNKSTVPAIFPKKYYAELEKLNEDFGAKHLLQNSQTINIELEKEFAVDIDTKEDIEKYLK</sequence>
<dbReference type="Gene3D" id="3.90.550.10">
    <property type="entry name" value="Spore Coat Polysaccharide Biosynthesis Protein SpsA, Chain A"/>
    <property type="match status" value="1"/>
</dbReference>
<dbReference type="Pfam" id="PF12804">
    <property type="entry name" value="NTP_transf_3"/>
    <property type="match status" value="1"/>
</dbReference>
<organism evidence="2 3">
    <name type="scientific">Arcobacter venerupis</name>
    <dbReference type="NCBI Taxonomy" id="1054033"/>
    <lineage>
        <taxon>Bacteria</taxon>
        <taxon>Pseudomonadati</taxon>
        <taxon>Campylobacterota</taxon>
        <taxon>Epsilonproteobacteria</taxon>
        <taxon>Campylobacterales</taxon>
        <taxon>Arcobacteraceae</taxon>
        <taxon>Arcobacter</taxon>
    </lineage>
</organism>
<dbReference type="EMBL" id="CP053840">
    <property type="protein sequence ID" value="QKF68473.1"/>
    <property type="molecule type" value="Genomic_DNA"/>
</dbReference>
<keyword evidence="2" id="KW-0808">Transferase</keyword>
<proteinExistence type="predicted"/>
<dbReference type="Proteomes" id="UP000503482">
    <property type="component" value="Chromosome"/>
</dbReference>